<proteinExistence type="predicted"/>
<protein>
    <recommendedName>
        <fullName evidence="2">Bulb-type lectin domain-containing protein</fullName>
    </recommendedName>
</protein>
<dbReference type="InterPro" id="IPR010620">
    <property type="entry name" value="SBBP_repeat"/>
</dbReference>
<gene>
    <name evidence="1" type="ORF">METZ01_LOCUS340951</name>
</gene>
<accession>A0A382QT12</accession>
<evidence type="ECO:0008006" key="2">
    <source>
        <dbReference type="Google" id="ProtNLM"/>
    </source>
</evidence>
<dbReference type="AlphaFoldDB" id="A0A382QT12"/>
<organism evidence="1">
    <name type="scientific">marine metagenome</name>
    <dbReference type="NCBI Taxonomy" id="408172"/>
    <lineage>
        <taxon>unclassified sequences</taxon>
        <taxon>metagenomes</taxon>
        <taxon>ecological metagenomes</taxon>
    </lineage>
</organism>
<name>A0A382QT12_9ZZZZ</name>
<reference evidence="1" key="1">
    <citation type="submission" date="2018-05" db="EMBL/GenBank/DDBJ databases">
        <authorList>
            <person name="Lanie J.A."/>
            <person name="Ng W.-L."/>
            <person name="Kazmierczak K.M."/>
            <person name="Andrzejewski T.M."/>
            <person name="Davidsen T.M."/>
            <person name="Wayne K.J."/>
            <person name="Tettelin H."/>
            <person name="Glass J.I."/>
            <person name="Rusch D."/>
            <person name="Podicherti R."/>
            <person name="Tsui H.-C.T."/>
            <person name="Winkler M.E."/>
        </authorList>
    </citation>
    <scope>NUCLEOTIDE SEQUENCE</scope>
</reference>
<feature type="non-terminal residue" evidence="1">
    <location>
        <position position="103"/>
    </location>
</feature>
<sequence length="103" mass="11148">MKKSTIKLLLPLLALFFMCQETLYASRWAINGGNAIRPTSIGVDASGNVYVTGYFNGTRDFDPGAGTTNLTSNGSYDIFFAKYNSSGELVWAKSVGSSKADWC</sequence>
<dbReference type="EMBL" id="UINC01116390">
    <property type="protein sequence ID" value="SVC88097.1"/>
    <property type="molecule type" value="Genomic_DNA"/>
</dbReference>
<evidence type="ECO:0000313" key="1">
    <source>
        <dbReference type="EMBL" id="SVC88097.1"/>
    </source>
</evidence>
<dbReference type="Pfam" id="PF06739">
    <property type="entry name" value="SBBP"/>
    <property type="match status" value="1"/>
</dbReference>